<feature type="transmembrane region" description="Helical" evidence="1">
    <location>
        <begin position="78"/>
        <end position="100"/>
    </location>
</feature>
<comment type="caution">
    <text evidence="2">The sequence shown here is derived from an EMBL/GenBank/DDBJ whole genome shotgun (WGS) entry which is preliminary data.</text>
</comment>
<proteinExistence type="predicted"/>
<name>A0ABN8DTG4_9VIBR</name>
<feature type="transmembrane region" description="Helical" evidence="1">
    <location>
        <begin position="154"/>
        <end position="174"/>
    </location>
</feature>
<evidence type="ECO:0000313" key="2">
    <source>
        <dbReference type="EMBL" id="CAH0533628.1"/>
    </source>
</evidence>
<protein>
    <recommendedName>
        <fullName evidence="4">Yip1 domain-containing protein</fullName>
    </recommendedName>
</protein>
<evidence type="ECO:0008006" key="4">
    <source>
        <dbReference type="Google" id="ProtNLM"/>
    </source>
</evidence>
<feature type="transmembrane region" description="Helical" evidence="1">
    <location>
        <begin position="47"/>
        <end position="66"/>
    </location>
</feature>
<keyword evidence="1" id="KW-1133">Transmembrane helix</keyword>
<feature type="transmembrane region" description="Helical" evidence="1">
    <location>
        <begin position="186"/>
        <end position="212"/>
    </location>
</feature>
<evidence type="ECO:0000313" key="3">
    <source>
        <dbReference type="Proteomes" id="UP000838672"/>
    </source>
</evidence>
<dbReference type="EMBL" id="CAKLDI010000001">
    <property type="protein sequence ID" value="CAH0533628.1"/>
    <property type="molecule type" value="Genomic_DNA"/>
</dbReference>
<evidence type="ECO:0000256" key="1">
    <source>
        <dbReference type="SAM" id="Phobius"/>
    </source>
</evidence>
<sequence length="218" mass="24042">MTPRLWWAMLTRPVSTIRQWEQGEFVDTATGKAAFSQGAQGESSARFLACLLGGLFGLVITAPLFINPLVQANLLKIALQSFAFAAFLGVLLVAWLYFAGYFLALSGRRFGYAVSAAKMRFALAWSLPLLITLAALMLLYMANPWLRYSIFPTMLGYFTVVAVLAWIVHLVRLVGWSFHAKGLQGWLKTTAAVLVMTLATTAVLMAITWLSLDWILGV</sequence>
<feature type="transmembrane region" description="Helical" evidence="1">
    <location>
        <begin position="121"/>
        <end position="142"/>
    </location>
</feature>
<keyword evidence="1" id="KW-0472">Membrane</keyword>
<dbReference type="Proteomes" id="UP000838672">
    <property type="component" value="Unassembled WGS sequence"/>
</dbReference>
<reference evidence="2" key="1">
    <citation type="submission" date="2021-11" db="EMBL/GenBank/DDBJ databases">
        <authorList>
            <person name="Rodrigo-Torres L."/>
            <person name="Arahal R. D."/>
            <person name="Lucena T."/>
        </authorList>
    </citation>
    <scope>NUCLEOTIDE SEQUENCE</scope>
    <source>
        <strain evidence="2">CECT 7929</strain>
    </source>
</reference>
<accession>A0ABN8DTG4</accession>
<keyword evidence="3" id="KW-1185">Reference proteome</keyword>
<keyword evidence="1" id="KW-0812">Transmembrane</keyword>
<dbReference type="RefSeq" id="WP_237466059.1">
    <property type="nucleotide sequence ID" value="NZ_CAKLDI010000001.1"/>
</dbReference>
<organism evidence="2 3">
    <name type="scientific">Vibrio stylophorae</name>
    <dbReference type="NCBI Taxonomy" id="659351"/>
    <lineage>
        <taxon>Bacteria</taxon>
        <taxon>Pseudomonadati</taxon>
        <taxon>Pseudomonadota</taxon>
        <taxon>Gammaproteobacteria</taxon>
        <taxon>Vibrionales</taxon>
        <taxon>Vibrionaceae</taxon>
        <taxon>Vibrio</taxon>
    </lineage>
</organism>
<gene>
    <name evidence="2" type="ORF">VST7929_01499</name>
</gene>